<dbReference type="InterPro" id="IPR012677">
    <property type="entry name" value="Nucleotide-bd_a/b_plait_sf"/>
</dbReference>
<dbReference type="InterPro" id="IPR000504">
    <property type="entry name" value="RRM_dom"/>
</dbReference>
<evidence type="ECO:0000256" key="2">
    <source>
        <dbReference type="PROSITE-ProRule" id="PRU00176"/>
    </source>
</evidence>
<dbReference type="Pfam" id="PF00076">
    <property type="entry name" value="RRM_1"/>
    <property type="match status" value="1"/>
</dbReference>
<dbReference type="GO" id="GO:0003723">
    <property type="term" value="F:RNA binding"/>
    <property type="evidence" value="ECO:0007669"/>
    <property type="project" value="UniProtKB-UniRule"/>
</dbReference>
<dbReference type="SUPFAM" id="SSF54928">
    <property type="entry name" value="RNA-binding domain, RBD"/>
    <property type="match status" value="2"/>
</dbReference>
<evidence type="ECO:0000313" key="4">
    <source>
        <dbReference type="EMBL" id="ABO95356.1"/>
    </source>
</evidence>
<keyword evidence="5" id="KW-1185">Reference proteome</keyword>
<dbReference type="OrthoDB" id="3800936at2759"/>
<dbReference type="HOGENOM" id="CLU_922542_0_0_1"/>
<evidence type="ECO:0000313" key="5">
    <source>
        <dbReference type="Proteomes" id="UP000001568"/>
    </source>
</evidence>
<dbReference type="AlphaFoldDB" id="A4RV24"/>
<accession>A4RV24</accession>
<dbReference type="STRING" id="436017.A4RV24"/>
<dbReference type="Gramene" id="ABO95356">
    <property type="protein sequence ID" value="ABO95356"/>
    <property type="gene ID" value="OSTLU_14781"/>
</dbReference>
<sequence>MDEDDAYDFDERRSVLLESDATDALIAGKPGRETEVFVKGIAAEASEKDVHAALRECGAESGATGFELVTDRTTGTHRGYAFARYDSRESAANAVAAIAKAECEVKKMKITASVKPSKYRVMVTGLRKDATREEIVEALRSRGAGLEFFALSRPRSAKKNAENAVVESGDHNGGRGWASFYNEACAERFMKNMAANREEKLPVADDKDKRGLVCEFVGPRPQKKEIEIKTLHVTEMNEANATDQGLREAFERYGTILGTQIMEKDRTRGWVFYDSAESVEKALAECEPVEGAAEASTAPPSR</sequence>
<evidence type="ECO:0000256" key="1">
    <source>
        <dbReference type="ARBA" id="ARBA00022884"/>
    </source>
</evidence>
<dbReference type="OMA" id="CAERAMK"/>
<dbReference type="SMART" id="SM00360">
    <property type="entry name" value="RRM"/>
    <property type="match status" value="2"/>
</dbReference>
<gene>
    <name evidence="4" type="ORF">OSTLU_14781</name>
</gene>
<dbReference type="InterPro" id="IPR035979">
    <property type="entry name" value="RBD_domain_sf"/>
</dbReference>
<evidence type="ECO:0000259" key="3">
    <source>
        <dbReference type="PROSITE" id="PS50102"/>
    </source>
</evidence>
<reference evidence="4 5" key="1">
    <citation type="journal article" date="2007" name="Proc. Natl. Acad. Sci. U.S.A.">
        <title>The tiny eukaryote Ostreococcus provides genomic insights into the paradox of plankton speciation.</title>
        <authorList>
            <person name="Palenik B."/>
            <person name="Grimwood J."/>
            <person name="Aerts A."/>
            <person name="Rouze P."/>
            <person name="Salamov A."/>
            <person name="Putnam N."/>
            <person name="Dupont C."/>
            <person name="Jorgensen R."/>
            <person name="Derelle E."/>
            <person name="Rombauts S."/>
            <person name="Zhou K."/>
            <person name="Otillar R."/>
            <person name="Merchant S.S."/>
            <person name="Podell S."/>
            <person name="Gaasterland T."/>
            <person name="Napoli C."/>
            <person name="Gendler K."/>
            <person name="Manuell A."/>
            <person name="Tai V."/>
            <person name="Vallon O."/>
            <person name="Piganeau G."/>
            <person name="Jancek S."/>
            <person name="Heijde M."/>
            <person name="Jabbari K."/>
            <person name="Bowler C."/>
            <person name="Lohr M."/>
            <person name="Robbens S."/>
            <person name="Werner G."/>
            <person name="Dubchak I."/>
            <person name="Pazour G.J."/>
            <person name="Ren Q."/>
            <person name="Paulsen I."/>
            <person name="Delwiche C."/>
            <person name="Schmutz J."/>
            <person name="Rokhsar D."/>
            <person name="Van de Peer Y."/>
            <person name="Moreau H."/>
            <person name="Grigoriev I.V."/>
        </authorList>
    </citation>
    <scope>NUCLEOTIDE SEQUENCE [LARGE SCALE GENOMIC DNA]</scope>
    <source>
        <strain evidence="4 5">CCE9901</strain>
    </source>
</reference>
<dbReference type="eggNOG" id="KOG0117">
    <property type="taxonomic scope" value="Eukaryota"/>
</dbReference>
<name>A4RV24_OSTLU</name>
<organism evidence="4 5">
    <name type="scientific">Ostreococcus lucimarinus (strain CCE9901)</name>
    <dbReference type="NCBI Taxonomy" id="436017"/>
    <lineage>
        <taxon>Eukaryota</taxon>
        <taxon>Viridiplantae</taxon>
        <taxon>Chlorophyta</taxon>
        <taxon>Mamiellophyceae</taxon>
        <taxon>Mamiellales</taxon>
        <taxon>Bathycoccaceae</taxon>
        <taxon>Ostreococcus</taxon>
    </lineage>
</organism>
<dbReference type="RefSeq" id="XP_001417063.1">
    <property type="nucleotide sequence ID" value="XM_001417026.1"/>
</dbReference>
<dbReference type="GeneID" id="5000830"/>
<feature type="domain" description="RRM" evidence="3">
    <location>
        <begin position="34"/>
        <end position="115"/>
    </location>
</feature>
<dbReference type="PROSITE" id="PS50102">
    <property type="entry name" value="RRM"/>
    <property type="match status" value="2"/>
</dbReference>
<protein>
    <recommendedName>
        <fullName evidence="3">RRM domain-containing protein</fullName>
    </recommendedName>
</protein>
<dbReference type="Gene3D" id="3.30.70.330">
    <property type="match status" value="2"/>
</dbReference>
<dbReference type="EMBL" id="CP000583">
    <property type="protein sequence ID" value="ABO95356.1"/>
    <property type="molecule type" value="Genomic_DNA"/>
</dbReference>
<proteinExistence type="predicted"/>
<dbReference type="Proteomes" id="UP000001568">
    <property type="component" value="Chromosome 3"/>
</dbReference>
<feature type="domain" description="RRM" evidence="3">
    <location>
        <begin position="229"/>
        <end position="302"/>
    </location>
</feature>
<dbReference type="PANTHER" id="PTHR21245">
    <property type="entry name" value="HETEROGENEOUS NUCLEAR RIBONUCLEOPROTEIN"/>
    <property type="match status" value="1"/>
</dbReference>
<keyword evidence="1 2" id="KW-0694">RNA-binding</keyword>
<dbReference type="KEGG" id="olu:OSTLU_14781"/>